<feature type="coiled-coil region" evidence="1">
    <location>
        <begin position="18"/>
        <end position="49"/>
    </location>
</feature>
<comment type="caution">
    <text evidence="3">The sequence shown here is derived from an EMBL/GenBank/DDBJ whole genome shotgun (WGS) entry which is preliminary data.</text>
</comment>
<name>A0A8H2X5Q0_9AGAM</name>
<dbReference type="Proteomes" id="UP000663850">
    <property type="component" value="Unassembled WGS sequence"/>
</dbReference>
<evidence type="ECO:0000256" key="1">
    <source>
        <dbReference type="SAM" id="Coils"/>
    </source>
</evidence>
<dbReference type="InterPro" id="IPR005024">
    <property type="entry name" value="Snf7_fam"/>
</dbReference>
<keyword evidence="1" id="KW-0175">Coiled coil</keyword>
<feature type="region of interest" description="Disordered" evidence="2">
    <location>
        <begin position="88"/>
        <end position="122"/>
    </location>
</feature>
<gene>
    <name evidence="3" type="ORF">RDB_LOCUS7037</name>
</gene>
<dbReference type="EMBL" id="CAJMWZ010000382">
    <property type="protein sequence ID" value="CAE6417956.1"/>
    <property type="molecule type" value="Genomic_DNA"/>
</dbReference>
<accession>A0A8H2X5Q0</accession>
<evidence type="ECO:0000313" key="3">
    <source>
        <dbReference type="EMBL" id="CAE6417956.1"/>
    </source>
</evidence>
<evidence type="ECO:0000313" key="4">
    <source>
        <dbReference type="Proteomes" id="UP000663850"/>
    </source>
</evidence>
<proteinExistence type="predicted"/>
<reference evidence="3" key="1">
    <citation type="submission" date="2021-01" db="EMBL/GenBank/DDBJ databases">
        <authorList>
            <person name="Kaushik A."/>
        </authorList>
    </citation>
    <scope>NUCLEOTIDE SEQUENCE</scope>
    <source>
        <strain evidence="3">Type strain: AG8-Rh-89/</strain>
    </source>
</reference>
<dbReference type="Pfam" id="PF03357">
    <property type="entry name" value="Snf7"/>
    <property type="match status" value="1"/>
</dbReference>
<protein>
    <submittedName>
        <fullName evidence="3">Uncharacterized protein</fullName>
    </submittedName>
</protein>
<dbReference type="AlphaFoldDB" id="A0A8H2X5Q0"/>
<dbReference type="Gene3D" id="6.10.140.1230">
    <property type="match status" value="1"/>
</dbReference>
<dbReference type="GO" id="GO:0007034">
    <property type="term" value="P:vacuolar transport"/>
    <property type="evidence" value="ECO:0007669"/>
    <property type="project" value="InterPro"/>
</dbReference>
<sequence length="134" mass="14463">MNIMETLFGRSVTPAERLRQHQRALAKAQRELDRERTKLEQQEKKLIMDIKKSAKAGQMNAAKIMAKDLLKLPPTSISAAANQLPNQRELVAIGEGADGPASHKPPPPSGGEGGAGNSDEDALQARLDALKKGF</sequence>
<evidence type="ECO:0000256" key="2">
    <source>
        <dbReference type="SAM" id="MobiDB-lite"/>
    </source>
</evidence>
<organism evidence="3 4">
    <name type="scientific">Rhizoctonia solani</name>
    <dbReference type="NCBI Taxonomy" id="456999"/>
    <lineage>
        <taxon>Eukaryota</taxon>
        <taxon>Fungi</taxon>
        <taxon>Dikarya</taxon>
        <taxon>Basidiomycota</taxon>
        <taxon>Agaricomycotina</taxon>
        <taxon>Agaricomycetes</taxon>
        <taxon>Cantharellales</taxon>
        <taxon>Ceratobasidiaceae</taxon>
        <taxon>Rhizoctonia</taxon>
    </lineage>
</organism>
<dbReference type="PANTHER" id="PTHR10476">
    <property type="entry name" value="CHARGED MULTIVESICULAR BODY PROTEIN"/>
    <property type="match status" value="1"/>
</dbReference>